<dbReference type="Pfam" id="PF12844">
    <property type="entry name" value="HTH_19"/>
    <property type="match status" value="1"/>
</dbReference>
<dbReference type="Proteomes" id="UP000001978">
    <property type="component" value="Chromosome"/>
</dbReference>
<dbReference type="PATRIC" id="fig|272563.120.peg.933"/>
<keyword evidence="1" id="KW-0238">DNA-binding</keyword>
<dbReference type="STRING" id="272563.CD630_09070"/>
<dbReference type="InterPro" id="IPR010982">
    <property type="entry name" value="Lambda_DNA-bd_dom_sf"/>
</dbReference>
<proteinExistence type="predicted"/>
<dbReference type="CDD" id="cd00093">
    <property type="entry name" value="HTH_XRE"/>
    <property type="match status" value="1"/>
</dbReference>
<name>Q18A97_CLOD6</name>
<dbReference type="PANTHER" id="PTHR46558">
    <property type="entry name" value="TRACRIPTIONAL REGULATORY PROTEIN-RELATED-RELATED"/>
    <property type="match status" value="1"/>
</dbReference>
<dbReference type="BioCyc" id="PDIF272563:G12WB-1014-MONOMER"/>
<dbReference type="PhylomeDB" id="Q18A97"/>
<dbReference type="SUPFAM" id="SSF47413">
    <property type="entry name" value="lambda repressor-like DNA-binding domains"/>
    <property type="match status" value="1"/>
</dbReference>
<evidence type="ECO:0000259" key="2">
    <source>
        <dbReference type="PROSITE" id="PS50943"/>
    </source>
</evidence>
<dbReference type="EnsemblBacteria" id="CAJ67740">
    <property type="protein sequence ID" value="CAJ67740"/>
    <property type="gene ID" value="CD630_09070"/>
</dbReference>
<gene>
    <name evidence="3" type="ordered locus">CD630_09070</name>
</gene>
<evidence type="ECO:0000313" key="3">
    <source>
        <dbReference type="EMBL" id="CAJ67740.1"/>
    </source>
</evidence>
<dbReference type="eggNOG" id="COG1396">
    <property type="taxonomic scope" value="Bacteria"/>
</dbReference>
<dbReference type="PANTHER" id="PTHR46558:SF11">
    <property type="entry name" value="HTH-TYPE TRANSCRIPTIONAL REGULATOR XRE"/>
    <property type="match status" value="1"/>
</dbReference>
<dbReference type="Gene3D" id="1.10.260.40">
    <property type="entry name" value="lambda repressor-like DNA-binding domains"/>
    <property type="match status" value="1"/>
</dbReference>
<organism evidence="3 4">
    <name type="scientific">Clostridioides difficile (strain 630)</name>
    <name type="common">Peptoclostridium difficile</name>
    <dbReference type="NCBI Taxonomy" id="272563"/>
    <lineage>
        <taxon>Bacteria</taxon>
        <taxon>Bacillati</taxon>
        <taxon>Bacillota</taxon>
        <taxon>Clostridia</taxon>
        <taxon>Peptostreptococcales</taxon>
        <taxon>Peptostreptococcaceae</taxon>
        <taxon>Clostridioides</taxon>
    </lineage>
</organism>
<dbReference type="OrthoDB" id="9785138at2"/>
<accession>Q18A97</accession>
<dbReference type="AlphaFoldDB" id="Q18A97"/>
<dbReference type="PROSITE" id="PS50943">
    <property type="entry name" value="HTH_CROC1"/>
    <property type="match status" value="1"/>
</dbReference>
<dbReference type="RefSeq" id="WP_011860986.1">
    <property type="nucleotide sequence ID" value="NC_009089.1"/>
</dbReference>
<sequence length="110" mass="13019">MFSNRLRELRKQKGLTQMELAKLLNCSLSKIAMLETDKRDPVKEDLLRFSEIFDVSIDYLLGKNNLDLNPQLNKEMEQALHKLYSLDEENRKAIEKIIDNAYYKIINEEK</sequence>
<dbReference type="InterPro" id="IPR001387">
    <property type="entry name" value="Cro/C1-type_HTH"/>
</dbReference>
<evidence type="ECO:0000313" key="4">
    <source>
        <dbReference type="Proteomes" id="UP000001978"/>
    </source>
</evidence>
<dbReference type="KEGG" id="pdc:CDIF630_01029"/>
<dbReference type="EMBL" id="AM180355">
    <property type="protein sequence ID" value="CAJ67740.1"/>
    <property type="molecule type" value="Genomic_DNA"/>
</dbReference>
<feature type="domain" description="HTH cro/C1-type" evidence="2">
    <location>
        <begin position="6"/>
        <end position="60"/>
    </location>
</feature>
<reference evidence="3 4" key="1">
    <citation type="journal article" date="2006" name="Nat. Genet.">
        <title>The multidrug-resistant human pathogen Clostridium difficile has a highly mobile, mosaic genome.</title>
        <authorList>
            <person name="Sebaihia M."/>
            <person name="Wren B.W."/>
            <person name="Mullany P."/>
            <person name="Fairweather N.F."/>
            <person name="Minton N."/>
            <person name="Stabler R."/>
            <person name="Thomson N.R."/>
            <person name="Roberts A.P."/>
            <person name="Cerdeno-Tarraga A.M."/>
            <person name="Wang H."/>
            <person name="Holden M.T.G."/>
            <person name="Wright A."/>
            <person name="Churcher C."/>
            <person name="Quail M.A."/>
            <person name="Baker S."/>
            <person name="Bason N."/>
            <person name="Brooks K."/>
            <person name="Chillingworth T."/>
            <person name="Cronin A."/>
            <person name="Davis P."/>
            <person name="Dowd L."/>
            <person name="Fraser A."/>
            <person name="Feltwell T."/>
            <person name="Hance Z."/>
            <person name="Holroyd S."/>
            <person name="Jagels K."/>
            <person name="Moule S."/>
            <person name="Mungall K."/>
            <person name="Price C."/>
            <person name="Rabbinowitsch R."/>
            <person name="Sharp S."/>
            <person name="Simmonds M."/>
            <person name="Steven K."/>
            <person name="Unwin L."/>
            <person name="Whithead S."/>
            <person name="Dupuy B."/>
            <person name="Dougan G."/>
            <person name="Barrell B.and.Parkhill.J."/>
        </authorList>
    </citation>
    <scope>NUCLEOTIDE SEQUENCE [LARGE SCALE GENOMIC DNA]</scope>
    <source>
        <strain evidence="3 4">630</strain>
    </source>
</reference>
<dbReference type="GO" id="GO:0003677">
    <property type="term" value="F:DNA binding"/>
    <property type="evidence" value="ECO:0007669"/>
    <property type="project" value="UniProtKB-KW"/>
</dbReference>
<dbReference type="SMART" id="SM00530">
    <property type="entry name" value="HTH_XRE"/>
    <property type="match status" value="1"/>
</dbReference>
<evidence type="ECO:0000256" key="1">
    <source>
        <dbReference type="ARBA" id="ARBA00023125"/>
    </source>
</evidence>
<dbReference type="KEGG" id="cdf:CD630_09070"/>
<protein>
    <submittedName>
        <fullName evidence="3">Transcriptional regulator, Phage-type</fullName>
    </submittedName>
</protein>